<evidence type="ECO:0000313" key="5">
    <source>
        <dbReference type="Proteomes" id="UP000248857"/>
    </source>
</evidence>
<organism evidence="4 5">
    <name type="scientific">Acaryochloris thomasi RCC1774</name>
    <dbReference type="NCBI Taxonomy" id="1764569"/>
    <lineage>
        <taxon>Bacteria</taxon>
        <taxon>Bacillati</taxon>
        <taxon>Cyanobacteriota</taxon>
        <taxon>Cyanophyceae</taxon>
        <taxon>Acaryochloridales</taxon>
        <taxon>Acaryochloridaceae</taxon>
        <taxon>Acaryochloris</taxon>
        <taxon>Acaryochloris thomasi</taxon>
    </lineage>
</organism>
<dbReference type="EMBL" id="PQWO01000010">
    <property type="protein sequence ID" value="PZD72408.1"/>
    <property type="molecule type" value="Genomic_DNA"/>
</dbReference>
<dbReference type="SUPFAM" id="SSF51735">
    <property type="entry name" value="NAD(P)-binding Rossmann-fold domains"/>
    <property type="match status" value="1"/>
</dbReference>
<dbReference type="EC" id="5.1.3.20" evidence="4"/>
<feature type="domain" description="NAD-dependent epimerase/dehydratase" evidence="3">
    <location>
        <begin position="40"/>
        <end position="283"/>
    </location>
</feature>
<keyword evidence="4" id="KW-0413">Isomerase</keyword>
<dbReference type="PANTHER" id="PTHR43103:SF3">
    <property type="entry name" value="ADP-L-GLYCERO-D-MANNO-HEPTOSE-6-EPIMERASE"/>
    <property type="match status" value="1"/>
</dbReference>
<keyword evidence="1" id="KW-0521">NADP</keyword>
<proteinExistence type="predicted"/>
<evidence type="ECO:0000259" key="3">
    <source>
        <dbReference type="Pfam" id="PF01370"/>
    </source>
</evidence>
<sequence length="378" mass="43159">MSNLPVSLPYKGEELQQWYFKKATQDPHLKEITRLRDKKICIMGGCGQVGSHLVTKLYEFGFSPQNLYVNDDLRLGQRSNLPEPCRENVDVRSHLQYAQDPPHRPDILIFVGGRSSAPHFQTLADVTDEIETWKAVLEWCVQARIRLIFASTSSLCKTRPSVETQPVWPGSLYELTKLVMEDMAVQQTLADDLTVQICRFFSVYGVTEKHKGKVGNLYTQLVWHALEQQPFEVWGRDGHFKPGTQTRDTIFAAEVCRAILHLLTLPKPQPTLEDISDLTYNIGQGQPTSVKDMIEQVATLLPASLQPITKEVQVPDGIKNYVVHTWGDPQKLIQTGFQPVFKQHEDNLKFIIYALLTQMDWYWSGVDNIRNHILQSNC</sequence>
<evidence type="ECO:0000313" key="4">
    <source>
        <dbReference type="EMBL" id="PZD72408.1"/>
    </source>
</evidence>
<dbReference type="PANTHER" id="PTHR43103">
    <property type="entry name" value="NUCLEOSIDE-DIPHOSPHATE-SUGAR EPIMERASE"/>
    <property type="match status" value="1"/>
</dbReference>
<dbReference type="OrthoDB" id="569028at2"/>
<keyword evidence="2" id="KW-0119">Carbohydrate metabolism</keyword>
<dbReference type="Proteomes" id="UP000248857">
    <property type="component" value="Unassembled WGS sequence"/>
</dbReference>
<dbReference type="GO" id="GO:0008712">
    <property type="term" value="F:ADP-glyceromanno-heptose 6-epimerase activity"/>
    <property type="evidence" value="ECO:0007669"/>
    <property type="project" value="UniProtKB-EC"/>
</dbReference>
<dbReference type="Gene3D" id="3.40.50.720">
    <property type="entry name" value="NAD(P)-binding Rossmann-like Domain"/>
    <property type="match status" value="1"/>
</dbReference>
<keyword evidence="5" id="KW-1185">Reference proteome</keyword>
<accession>A0A2W1JFN9</accession>
<dbReference type="InterPro" id="IPR001509">
    <property type="entry name" value="Epimerase_deHydtase"/>
</dbReference>
<reference evidence="4 5" key="1">
    <citation type="journal article" date="2018" name="Sci. Rep.">
        <title>A novel species of the marine cyanobacterium Acaryochloris with a unique pigment content and lifestyle.</title>
        <authorList>
            <person name="Partensky F."/>
            <person name="Six C."/>
            <person name="Ratin M."/>
            <person name="Garczarek L."/>
            <person name="Vaulot D."/>
            <person name="Probert I."/>
            <person name="Calteau A."/>
            <person name="Gourvil P."/>
            <person name="Marie D."/>
            <person name="Grebert T."/>
            <person name="Bouchier C."/>
            <person name="Le Panse S."/>
            <person name="Gachenot M."/>
            <person name="Rodriguez F."/>
            <person name="Garrido J.L."/>
        </authorList>
    </citation>
    <scope>NUCLEOTIDE SEQUENCE [LARGE SCALE GENOMIC DNA]</scope>
    <source>
        <strain evidence="4 5">RCC1774</strain>
    </source>
</reference>
<dbReference type="RefSeq" id="WP_110987066.1">
    <property type="nucleotide sequence ID" value="NZ_CAWNWM010000010.1"/>
</dbReference>
<dbReference type="AlphaFoldDB" id="A0A2W1JFN9"/>
<protein>
    <submittedName>
        <fullName evidence="4">ADP-L-glycero-D-manno-heptose-6-epimerase</fullName>
        <ecNumber evidence="4">5.1.3.20</ecNumber>
    </submittedName>
</protein>
<name>A0A2W1JFN9_9CYAN</name>
<gene>
    <name evidence="4" type="primary">hldD</name>
    <name evidence="4" type="ORF">C1752_03665</name>
</gene>
<dbReference type="Pfam" id="PF01370">
    <property type="entry name" value="Epimerase"/>
    <property type="match status" value="1"/>
</dbReference>
<evidence type="ECO:0000256" key="2">
    <source>
        <dbReference type="ARBA" id="ARBA00023277"/>
    </source>
</evidence>
<dbReference type="InterPro" id="IPR036291">
    <property type="entry name" value="NAD(P)-bd_dom_sf"/>
</dbReference>
<comment type="caution">
    <text evidence="4">The sequence shown here is derived from an EMBL/GenBank/DDBJ whole genome shotgun (WGS) entry which is preliminary data.</text>
</comment>
<evidence type="ECO:0000256" key="1">
    <source>
        <dbReference type="ARBA" id="ARBA00022857"/>
    </source>
</evidence>